<comment type="caution">
    <text evidence="1">The sequence shown here is derived from an EMBL/GenBank/DDBJ whole genome shotgun (WGS) entry which is preliminary data.</text>
</comment>
<proteinExistence type="predicted"/>
<dbReference type="OrthoDB" id="2504450at2759"/>
<evidence type="ECO:0000313" key="2">
    <source>
        <dbReference type="Proteomes" id="UP000037035"/>
    </source>
</evidence>
<name>A0A0L6VJD0_9BASI</name>
<dbReference type="EMBL" id="LAVV01005442">
    <property type="protein sequence ID" value="KNZ60866.1"/>
    <property type="molecule type" value="Genomic_DNA"/>
</dbReference>
<reference evidence="1 2" key="1">
    <citation type="submission" date="2015-08" db="EMBL/GenBank/DDBJ databases">
        <title>Next Generation Sequencing and Analysis of the Genome of Puccinia sorghi L Schw, the Causal Agent of Maize Common Rust.</title>
        <authorList>
            <person name="Rochi L."/>
            <person name="Burguener G."/>
            <person name="Darino M."/>
            <person name="Turjanski A."/>
            <person name="Kreff E."/>
            <person name="Dieguez M.J."/>
            <person name="Sacco F."/>
        </authorList>
    </citation>
    <scope>NUCLEOTIDE SEQUENCE [LARGE SCALE GENOMIC DNA]</scope>
    <source>
        <strain evidence="1 2">RO10H11247</strain>
    </source>
</reference>
<dbReference type="Proteomes" id="UP000037035">
    <property type="component" value="Unassembled WGS sequence"/>
</dbReference>
<sequence length="92" mass="10528">MKLGHPNYACPHLSSYCNVWYTKKSCEELSGLTHDRIQKHTLNTKIHSNCQSLCPAHQLNSKGLILNGCANVTDMLFQVNQYKRVIFRFSTT</sequence>
<dbReference type="AlphaFoldDB" id="A0A0L6VJD0"/>
<evidence type="ECO:0000313" key="1">
    <source>
        <dbReference type="EMBL" id="KNZ60866.1"/>
    </source>
</evidence>
<organism evidence="1 2">
    <name type="scientific">Puccinia sorghi</name>
    <dbReference type="NCBI Taxonomy" id="27349"/>
    <lineage>
        <taxon>Eukaryota</taxon>
        <taxon>Fungi</taxon>
        <taxon>Dikarya</taxon>
        <taxon>Basidiomycota</taxon>
        <taxon>Pucciniomycotina</taxon>
        <taxon>Pucciniomycetes</taxon>
        <taxon>Pucciniales</taxon>
        <taxon>Pucciniaceae</taxon>
        <taxon>Puccinia</taxon>
    </lineage>
</organism>
<keyword evidence="2" id="KW-1185">Reference proteome</keyword>
<gene>
    <name evidence="1" type="ORF">VP01_148g13</name>
</gene>
<accession>A0A0L6VJD0</accession>
<protein>
    <submittedName>
        <fullName evidence="1">Uncharacterized protein</fullName>
    </submittedName>
</protein>
<dbReference type="VEuPathDB" id="FungiDB:VP01_148g13"/>